<dbReference type="EMBL" id="LQQY01000002">
    <property type="protein sequence ID" value="KZE53401.1"/>
    <property type="molecule type" value="Genomic_DNA"/>
</dbReference>
<dbReference type="Gene3D" id="1.10.720.30">
    <property type="entry name" value="SAP domain"/>
    <property type="match status" value="1"/>
</dbReference>
<dbReference type="AlphaFoldDB" id="A0A163MUE0"/>
<dbReference type="Proteomes" id="UP000076510">
    <property type="component" value="Unassembled WGS sequence"/>
</dbReference>
<sequence>MPYKVINSFIDVRTKALYEKGKIYPQKGEKEDPERVSELQAVHPEYERAFLAPEPLVEEPLEEMEDEPAEEVKPAVYTDEQLEALGAKALKELLDEKKVSYKASATRPELIKLYKGE</sequence>
<accession>A0A163MUE0</accession>
<proteinExistence type="predicted"/>
<evidence type="ECO:0008006" key="3">
    <source>
        <dbReference type="Google" id="ProtNLM"/>
    </source>
</evidence>
<protein>
    <recommendedName>
        <fullName evidence="3">HeH/LEM domain-containing protein</fullName>
    </recommendedName>
</protein>
<dbReference type="InterPro" id="IPR036361">
    <property type="entry name" value="SAP_dom_sf"/>
</dbReference>
<evidence type="ECO:0000313" key="2">
    <source>
        <dbReference type="Proteomes" id="UP000076510"/>
    </source>
</evidence>
<evidence type="ECO:0000313" key="1">
    <source>
        <dbReference type="EMBL" id="KZE53401.1"/>
    </source>
</evidence>
<reference evidence="2" key="1">
    <citation type="submission" date="2016-01" db="EMBL/GenBank/DDBJ databases">
        <title>Whole genome sequencing of Bhargavaea cecembensis T14.</title>
        <authorList>
            <person name="Hong K.W."/>
        </authorList>
    </citation>
    <scope>NUCLEOTIDE SEQUENCE [LARGE SCALE GENOMIC DNA]</scope>
    <source>
        <strain evidence="2">M19</strain>
    </source>
</reference>
<comment type="caution">
    <text evidence="1">The sequence shown here is derived from an EMBL/GenBank/DDBJ whole genome shotgun (WGS) entry which is preliminary data.</text>
</comment>
<dbReference type="OrthoDB" id="2938623at2"/>
<dbReference type="RefSeq" id="WP_063190514.1">
    <property type="nucleotide sequence ID" value="NZ_JAUKEI010000005.1"/>
</dbReference>
<organism evidence="1 2">
    <name type="scientific">Rossellomorea marisflavi</name>
    <dbReference type="NCBI Taxonomy" id="189381"/>
    <lineage>
        <taxon>Bacteria</taxon>
        <taxon>Bacillati</taxon>
        <taxon>Bacillota</taxon>
        <taxon>Bacilli</taxon>
        <taxon>Bacillales</taxon>
        <taxon>Bacillaceae</taxon>
        <taxon>Rossellomorea</taxon>
    </lineage>
</organism>
<gene>
    <name evidence="1" type="ORF">AV649_11610</name>
</gene>
<name>A0A163MUE0_9BACI</name>